<dbReference type="InterPro" id="IPR028979">
    <property type="entry name" value="Ser_kin/Pase_Hpr-like_N_sf"/>
</dbReference>
<dbReference type="RefSeq" id="WP_212694001.1">
    <property type="nucleotide sequence ID" value="NZ_CP058649.1"/>
</dbReference>
<feature type="domain" description="DRTGG" evidence="1">
    <location>
        <begin position="5"/>
        <end position="105"/>
    </location>
</feature>
<protein>
    <recommendedName>
        <fullName evidence="1">DRTGG domain-containing protein</fullName>
    </recommendedName>
</protein>
<evidence type="ECO:0000259" key="1">
    <source>
        <dbReference type="Pfam" id="PF07085"/>
    </source>
</evidence>
<dbReference type="Proteomes" id="UP000683246">
    <property type="component" value="Chromosome"/>
</dbReference>
<gene>
    <name evidence="2" type="ORF">HZI73_13945</name>
</gene>
<sequence length="111" mass="11776">MTVTDIMNQLELELVAGKESQSNEVTDGFVGDLLSVVMGKAKEGSAWITIQSHVNIVAVALLTGSACIIVSEGFEVEQEAIDKANEEQIPILVTKKSSYQIAIALGKALGQ</sequence>
<evidence type="ECO:0000313" key="3">
    <source>
        <dbReference type="Proteomes" id="UP000683246"/>
    </source>
</evidence>
<accession>A0A8J8SH80</accession>
<dbReference type="AlphaFoldDB" id="A0A8J8SH80"/>
<dbReference type="SUPFAM" id="SSF75138">
    <property type="entry name" value="HprK N-terminal domain-like"/>
    <property type="match status" value="1"/>
</dbReference>
<dbReference type="Gene3D" id="3.40.1390.20">
    <property type="entry name" value="HprK N-terminal domain-like"/>
    <property type="match status" value="1"/>
</dbReference>
<proteinExistence type="predicted"/>
<organism evidence="2 3">
    <name type="scientific">Vallitalea pronyensis</name>
    <dbReference type="NCBI Taxonomy" id="1348613"/>
    <lineage>
        <taxon>Bacteria</taxon>
        <taxon>Bacillati</taxon>
        <taxon>Bacillota</taxon>
        <taxon>Clostridia</taxon>
        <taxon>Lachnospirales</taxon>
        <taxon>Vallitaleaceae</taxon>
        <taxon>Vallitalea</taxon>
    </lineage>
</organism>
<evidence type="ECO:0000313" key="2">
    <source>
        <dbReference type="EMBL" id="QUI23321.1"/>
    </source>
</evidence>
<dbReference type="EMBL" id="CP058649">
    <property type="protein sequence ID" value="QUI23321.1"/>
    <property type="molecule type" value="Genomic_DNA"/>
</dbReference>
<dbReference type="InterPro" id="IPR010766">
    <property type="entry name" value="DRTGG"/>
</dbReference>
<name>A0A8J8SH80_9FIRM</name>
<dbReference type="Pfam" id="PF07085">
    <property type="entry name" value="DRTGG"/>
    <property type="match status" value="1"/>
</dbReference>
<reference evidence="2" key="1">
    <citation type="submission" date="2020-07" db="EMBL/GenBank/DDBJ databases">
        <title>Vallitalea pronyensis genome.</title>
        <authorList>
            <person name="Postec A."/>
        </authorList>
    </citation>
    <scope>NUCLEOTIDE SEQUENCE</scope>
    <source>
        <strain evidence="2">FatNI3</strain>
    </source>
</reference>
<dbReference type="KEGG" id="vpy:HZI73_13945"/>
<keyword evidence="3" id="KW-1185">Reference proteome</keyword>